<dbReference type="PIRSF" id="PIRSF026508">
    <property type="entry name" value="TelA"/>
    <property type="match status" value="1"/>
</dbReference>
<evidence type="ECO:0000313" key="7">
    <source>
        <dbReference type="Proteomes" id="UP000550736"/>
    </source>
</evidence>
<evidence type="ECO:0000256" key="1">
    <source>
        <dbReference type="ARBA" id="ARBA00005541"/>
    </source>
</evidence>
<dbReference type="RefSeq" id="WP_030062716.1">
    <property type="nucleotide sequence ID" value="NZ_CBCPJN010000001.1"/>
</dbReference>
<dbReference type="InterPro" id="IPR008863">
    <property type="entry name" value="Toxic_anion-R_TelA"/>
</dbReference>
<protein>
    <recommendedName>
        <fullName evidence="2">TelA-like protein</fullName>
    </recommendedName>
</protein>
<gene>
    <name evidence="5" type="ORF">HHM13_06110</name>
    <name evidence="4" type="ORF">HHM24_01180</name>
</gene>
<dbReference type="EMBL" id="JABBLX010000012">
    <property type="protein sequence ID" value="NMK97667.1"/>
    <property type="molecule type" value="Genomic_DNA"/>
</dbReference>
<evidence type="ECO:0000256" key="2">
    <source>
        <dbReference type="PIRNR" id="PIRNR026508"/>
    </source>
</evidence>
<evidence type="ECO:0000256" key="3">
    <source>
        <dbReference type="SAM" id="MobiDB-lite"/>
    </source>
</evidence>
<comment type="caution">
    <text evidence="5">The sequence shown here is derived from an EMBL/GenBank/DDBJ whole genome shotgun (WGS) entry which is preliminary data.</text>
</comment>
<dbReference type="PANTHER" id="PTHR38432">
    <property type="entry name" value="TELA-LIKE PROTEIN SAOUHSC_01408"/>
    <property type="match status" value="1"/>
</dbReference>
<dbReference type="AlphaFoldDB" id="A0A7X9WGX5"/>
<feature type="region of interest" description="Disordered" evidence="3">
    <location>
        <begin position="1"/>
        <end position="24"/>
    </location>
</feature>
<evidence type="ECO:0000313" key="6">
    <source>
        <dbReference type="Proteomes" id="UP000538955"/>
    </source>
</evidence>
<reference evidence="6 7" key="1">
    <citation type="submission" date="2020-04" db="EMBL/GenBank/DDBJ databases">
        <title>The Epidemiology and Molecular Characteristics of Linezolid-Resistant Staphylococcus capitis in Huashan Hospital, Shanghai.</title>
        <authorList>
            <person name="Ding L."/>
            <person name="Li P."/>
            <person name="Yang Y."/>
            <person name="Lin D."/>
            <person name="Xu X."/>
        </authorList>
    </citation>
    <scope>NUCLEOTIDE SEQUENCE [LARGE SCALE GENOMIC DNA]</scope>
    <source>
        <strain evidence="5 7">12-86</strain>
        <strain evidence="4 6">17-84</strain>
    </source>
</reference>
<organism evidence="5 7">
    <name type="scientific">Staphylococcus capitis</name>
    <dbReference type="NCBI Taxonomy" id="29388"/>
    <lineage>
        <taxon>Bacteria</taxon>
        <taxon>Bacillati</taxon>
        <taxon>Bacillota</taxon>
        <taxon>Bacilli</taxon>
        <taxon>Bacillales</taxon>
        <taxon>Staphylococcaceae</taxon>
        <taxon>Staphylococcus</taxon>
    </lineage>
</organism>
<evidence type="ECO:0000313" key="5">
    <source>
        <dbReference type="EMBL" id="NMK97667.1"/>
    </source>
</evidence>
<dbReference type="Proteomes" id="UP000550736">
    <property type="component" value="Unassembled WGS sequence"/>
</dbReference>
<dbReference type="PANTHER" id="PTHR38432:SF1">
    <property type="entry name" value="TELA-LIKE PROTEIN SAOUHSC_01408"/>
    <property type="match status" value="1"/>
</dbReference>
<evidence type="ECO:0000313" key="4">
    <source>
        <dbReference type="EMBL" id="NMK53362.1"/>
    </source>
</evidence>
<dbReference type="Pfam" id="PF05816">
    <property type="entry name" value="TelA"/>
    <property type="match status" value="1"/>
</dbReference>
<keyword evidence="6" id="KW-1185">Reference proteome</keyword>
<accession>A0A7X9WGX5</accession>
<sequence length="377" mass="43071">MTHEINSNQSHPLDQYIEDNTNTNPTVAQDFNPQFSDEDKKKIETISQQIKPLDHDGLLQFGTNLQQSMSQFSHQMLDEVQSKDMGPVGDSLSQLMGKLKSVNPNDLDPNKQSKLKRIFRRTKASINEVFSRMQSVSSQIDRITIQLDKHKGNLTKDVELLDGLYDQNKKYFDDVTLYIAAAQRKKQQIQSETIPELQEKAHNSGNQMDIQAVADMEQFVDRLDKRIYDLQLSRQIAIQTAPQIRMIQNVNQALAEKIQSSILTSIPLWKNQMAIALTLMRQRNAVSAQRAVTDTTNDLLTQNASMLKQNAIETATENERGIVDIETLKTTQNDIIETIEQTLQIQQDGRQKRQAAEKELNGLENDLKQHLLSMRKE</sequence>
<proteinExistence type="inferred from homology"/>
<dbReference type="EMBL" id="JABBMI010000001">
    <property type="protein sequence ID" value="NMK53362.1"/>
    <property type="molecule type" value="Genomic_DNA"/>
</dbReference>
<name>A0A7X9WGX5_STACP</name>
<comment type="similarity">
    <text evidence="1 2">Belongs to the TelA family.</text>
</comment>
<feature type="region of interest" description="Disordered" evidence="3">
    <location>
        <begin position="353"/>
        <end position="377"/>
    </location>
</feature>
<dbReference type="Proteomes" id="UP000538955">
    <property type="component" value="Unassembled WGS sequence"/>
</dbReference>